<name>A0A067DUP6_CITSI</name>
<evidence type="ECO:0000313" key="2">
    <source>
        <dbReference type="Proteomes" id="UP000027120"/>
    </source>
</evidence>
<feature type="non-terminal residue" evidence="1">
    <location>
        <position position="1"/>
    </location>
</feature>
<proteinExistence type="predicted"/>
<dbReference type="EMBL" id="KK785438">
    <property type="protein sequence ID" value="KDO42742.1"/>
    <property type="molecule type" value="Genomic_DNA"/>
</dbReference>
<dbReference type="Proteomes" id="UP000027120">
    <property type="component" value="Unassembled WGS sequence"/>
</dbReference>
<sequence length="74" mass="8345">QSSVDGDVHIRFEILLNEVGSQPEVSTSVAQLGIRRIVNEGIEDRMSFSVCKKLVQVRISIKFPAYVFTCFRVT</sequence>
<dbReference type="AlphaFoldDB" id="A0A067DUP6"/>
<organism evidence="1 2">
    <name type="scientific">Citrus sinensis</name>
    <name type="common">Sweet orange</name>
    <name type="synonym">Citrus aurantium var. sinensis</name>
    <dbReference type="NCBI Taxonomy" id="2711"/>
    <lineage>
        <taxon>Eukaryota</taxon>
        <taxon>Viridiplantae</taxon>
        <taxon>Streptophyta</taxon>
        <taxon>Embryophyta</taxon>
        <taxon>Tracheophyta</taxon>
        <taxon>Spermatophyta</taxon>
        <taxon>Magnoliopsida</taxon>
        <taxon>eudicotyledons</taxon>
        <taxon>Gunneridae</taxon>
        <taxon>Pentapetalae</taxon>
        <taxon>rosids</taxon>
        <taxon>malvids</taxon>
        <taxon>Sapindales</taxon>
        <taxon>Rutaceae</taxon>
        <taxon>Aurantioideae</taxon>
        <taxon>Citrus</taxon>
    </lineage>
</organism>
<gene>
    <name evidence="1" type="ORF">CISIN_1g0065083mg</name>
</gene>
<protein>
    <submittedName>
        <fullName evidence="1">Uncharacterized protein</fullName>
    </submittedName>
</protein>
<keyword evidence="2" id="KW-1185">Reference proteome</keyword>
<evidence type="ECO:0000313" key="1">
    <source>
        <dbReference type="EMBL" id="KDO42742.1"/>
    </source>
</evidence>
<reference evidence="1 2" key="1">
    <citation type="submission" date="2014-04" db="EMBL/GenBank/DDBJ databases">
        <authorList>
            <consortium name="International Citrus Genome Consortium"/>
            <person name="Gmitter F."/>
            <person name="Chen C."/>
            <person name="Farmerie W."/>
            <person name="Harkins T."/>
            <person name="Desany B."/>
            <person name="Mohiuddin M."/>
            <person name="Kodira C."/>
            <person name="Borodovsky M."/>
            <person name="Lomsadze A."/>
            <person name="Burns P."/>
            <person name="Jenkins J."/>
            <person name="Prochnik S."/>
            <person name="Shu S."/>
            <person name="Chapman J."/>
            <person name="Pitluck S."/>
            <person name="Schmutz J."/>
            <person name="Rokhsar D."/>
        </authorList>
    </citation>
    <scope>NUCLEOTIDE SEQUENCE</scope>
</reference>
<accession>A0A067DUP6</accession>